<evidence type="ECO:0000313" key="2">
    <source>
        <dbReference type="EMBL" id="PSC69075.1"/>
    </source>
</evidence>
<dbReference type="GO" id="GO:0005783">
    <property type="term" value="C:endoplasmic reticulum"/>
    <property type="evidence" value="ECO:0007669"/>
    <property type="project" value="TreeGrafter"/>
</dbReference>
<keyword evidence="3" id="KW-1185">Reference proteome</keyword>
<protein>
    <submittedName>
        <fullName evidence="2">Translocon-associated subunit beta</fullName>
    </submittedName>
</protein>
<feature type="chain" id="PRO_5015148279" evidence="1">
    <location>
        <begin position="23"/>
        <end position="224"/>
    </location>
</feature>
<organism evidence="2 3">
    <name type="scientific">Micractinium conductrix</name>
    <dbReference type="NCBI Taxonomy" id="554055"/>
    <lineage>
        <taxon>Eukaryota</taxon>
        <taxon>Viridiplantae</taxon>
        <taxon>Chlorophyta</taxon>
        <taxon>core chlorophytes</taxon>
        <taxon>Trebouxiophyceae</taxon>
        <taxon>Chlorellales</taxon>
        <taxon>Chlorellaceae</taxon>
        <taxon>Chlorella clade</taxon>
        <taxon>Micractinium</taxon>
    </lineage>
</organism>
<gene>
    <name evidence="2" type="ORF">C2E20_7455</name>
</gene>
<dbReference type="AlphaFoldDB" id="A0A2P6V4R0"/>
<evidence type="ECO:0000256" key="1">
    <source>
        <dbReference type="SAM" id="SignalP"/>
    </source>
</evidence>
<keyword evidence="1" id="KW-0732">Signal</keyword>
<reference evidence="2 3" key="1">
    <citation type="journal article" date="2018" name="Plant J.">
        <title>Genome sequences of Chlorella sorokiniana UTEX 1602 and Micractinium conductrix SAG 241.80: implications to maltose excretion by a green alga.</title>
        <authorList>
            <person name="Arriola M.B."/>
            <person name="Velmurugan N."/>
            <person name="Zhang Y."/>
            <person name="Plunkett M.H."/>
            <person name="Hondzo H."/>
            <person name="Barney B.M."/>
        </authorList>
    </citation>
    <scope>NUCLEOTIDE SEQUENCE [LARGE SCALE GENOMIC DNA]</scope>
    <source>
        <strain evidence="2 3">SAG 241.80</strain>
    </source>
</reference>
<dbReference type="STRING" id="554055.A0A2P6V4R0"/>
<dbReference type="Proteomes" id="UP000239649">
    <property type="component" value="Unassembled WGS sequence"/>
</dbReference>
<feature type="signal peptide" evidence="1">
    <location>
        <begin position="1"/>
        <end position="22"/>
    </location>
</feature>
<dbReference type="PANTHER" id="PTHR12861:SF3">
    <property type="entry name" value="TRANSLOCON-ASSOCIATED PROTEIN SUBUNIT BETA"/>
    <property type="match status" value="1"/>
</dbReference>
<dbReference type="EMBL" id="LHPF02000030">
    <property type="protein sequence ID" value="PSC69075.1"/>
    <property type="molecule type" value="Genomic_DNA"/>
</dbReference>
<sequence length="224" mass="24403">MKWQSLALLLLLATAAVLPTRAEDDAEVDSDEDDEDEERAVLLIRRVVADERPLEGKQTTVTISIYNAGKATATDITATDRPWPETFAVEGDLSAKFDRIPEGSSVQFSYKVASKEKGFHQHPPTFVTYTPGEDEAQQSASSSILAFRTFTIIESIAAKALELGSTVTGGNFNSVQDWQRLALIAGVAGVALLAWRSYGSVTESNRNRRRAKALAALGELEKDK</sequence>
<accession>A0A2P6V4R0</accession>
<dbReference type="OrthoDB" id="5860827at2759"/>
<dbReference type="PANTHER" id="PTHR12861">
    <property type="entry name" value="TRANSLOCON-ASSOCIATED PROTEIN, BETA SUBUNIT PRECURSOR TRAP-BETA SIGNAL SEQUENCE RECEPTOR BETA SUBUNIT"/>
    <property type="match status" value="1"/>
</dbReference>
<comment type="caution">
    <text evidence="2">The sequence shown here is derived from an EMBL/GenBank/DDBJ whole genome shotgun (WGS) entry which is preliminary data.</text>
</comment>
<name>A0A2P6V4R0_9CHLO</name>
<proteinExistence type="predicted"/>
<evidence type="ECO:0000313" key="3">
    <source>
        <dbReference type="Proteomes" id="UP000239649"/>
    </source>
</evidence>
<dbReference type="Pfam" id="PF05753">
    <property type="entry name" value="TRAP_beta"/>
    <property type="match status" value="1"/>
</dbReference>